<feature type="transmembrane region" description="Helical" evidence="14">
    <location>
        <begin position="20"/>
        <end position="37"/>
    </location>
</feature>
<keyword evidence="11 14" id="KW-0472">Membrane</keyword>
<dbReference type="PANTHER" id="PTHR45977">
    <property type="entry name" value="TARGET OF ERK KINASE MPK-1"/>
    <property type="match status" value="1"/>
</dbReference>
<keyword evidence="5 14" id="KW-0812">Transmembrane</keyword>
<evidence type="ECO:0000256" key="1">
    <source>
        <dbReference type="ARBA" id="ARBA00000900"/>
    </source>
</evidence>
<dbReference type="GO" id="GO:0006511">
    <property type="term" value="P:ubiquitin-dependent protein catabolic process"/>
    <property type="evidence" value="ECO:0007669"/>
    <property type="project" value="TreeGrafter"/>
</dbReference>
<evidence type="ECO:0000313" key="16">
    <source>
        <dbReference type="EMBL" id="CAK1587853.1"/>
    </source>
</evidence>
<dbReference type="AlphaFoldDB" id="A0AAV1KYV1"/>
<keyword evidence="9" id="KW-0862">Zinc</keyword>
<dbReference type="GO" id="GO:0016567">
    <property type="term" value="P:protein ubiquitination"/>
    <property type="evidence" value="ECO:0007669"/>
    <property type="project" value="TreeGrafter"/>
</dbReference>
<keyword evidence="4" id="KW-0808">Transferase</keyword>
<dbReference type="GO" id="GO:0008270">
    <property type="term" value="F:zinc ion binding"/>
    <property type="evidence" value="ECO:0007669"/>
    <property type="project" value="UniProtKB-KW"/>
</dbReference>
<evidence type="ECO:0000259" key="15">
    <source>
        <dbReference type="PROSITE" id="PS50089"/>
    </source>
</evidence>
<keyword evidence="7 12" id="KW-0863">Zinc-finger</keyword>
<keyword evidence="6" id="KW-0479">Metal-binding</keyword>
<dbReference type="GO" id="GO:0016020">
    <property type="term" value="C:membrane"/>
    <property type="evidence" value="ECO:0007669"/>
    <property type="project" value="UniProtKB-SubCell"/>
</dbReference>
<keyword evidence="8" id="KW-0833">Ubl conjugation pathway</keyword>
<feature type="domain" description="RING-type" evidence="15">
    <location>
        <begin position="251"/>
        <end position="292"/>
    </location>
</feature>
<feature type="compositionally biased region" description="Polar residues" evidence="13">
    <location>
        <begin position="149"/>
        <end position="162"/>
    </location>
</feature>
<dbReference type="GO" id="GO:0061630">
    <property type="term" value="F:ubiquitin protein ligase activity"/>
    <property type="evidence" value="ECO:0007669"/>
    <property type="project" value="UniProtKB-EC"/>
</dbReference>
<evidence type="ECO:0000256" key="2">
    <source>
        <dbReference type="ARBA" id="ARBA00004141"/>
    </source>
</evidence>
<proteinExistence type="predicted"/>
<comment type="catalytic activity">
    <reaction evidence="1">
        <text>S-ubiquitinyl-[E2 ubiquitin-conjugating enzyme]-L-cysteine + [acceptor protein]-L-lysine = [E2 ubiquitin-conjugating enzyme]-L-cysteine + N(6)-ubiquitinyl-[acceptor protein]-L-lysine.</text>
        <dbReference type="EC" id="2.3.2.27"/>
    </reaction>
</comment>
<sequence>MSLREEERQKNGCSSRGLGLAAAAIGVGVGAALYYFFSKSPENPHSEGSTASGWQTETLNCTNCDQTQRNMDVDSDDYTTISEDVTSDTSIVSSADEDFNCSYSSRDTFNETIVTVDSSESNNSLSEQYVTDTDYSDSDMDDHSDTSLEQHSGSDNSTYNSNFSERSAINQRSANNSYETGYVMLTLRTTMNSSSSSSNSDEIQADEWVVVDEGLSEYTRGSRSPIHRIGEEQAIQRDQAFRERSWTLEECSICFEVMLRDQELMTLPCTHHFHQACILPWLQEQGTCPNCRKRAE</sequence>
<evidence type="ECO:0000256" key="3">
    <source>
        <dbReference type="ARBA" id="ARBA00012483"/>
    </source>
</evidence>
<reference evidence="16 17" key="1">
    <citation type="submission" date="2023-11" db="EMBL/GenBank/DDBJ databases">
        <authorList>
            <person name="Hedman E."/>
            <person name="Englund M."/>
            <person name="Stromberg M."/>
            <person name="Nyberg Akerstrom W."/>
            <person name="Nylinder S."/>
            <person name="Jareborg N."/>
            <person name="Kallberg Y."/>
            <person name="Kronander E."/>
        </authorList>
    </citation>
    <scope>NUCLEOTIDE SEQUENCE [LARGE SCALE GENOMIC DNA]</scope>
</reference>
<dbReference type="Proteomes" id="UP001314205">
    <property type="component" value="Unassembled WGS sequence"/>
</dbReference>
<keyword evidence="17" id="KW-1185">Reference proteome</keyword>
<dbReference type="EMBL" id="CAVLGL010000082">
    <property type="protein sequence ID" value="CAK1587853.1"/>
    <property type="molecule type" value="Genomic_DNA"/>
</dbReference>
<accession>A0AAV1KYV1</accession>
<dbReference type="EC" id="2.3.2.27" evidence="3"/>
<organism evidence="16 17">
    <name type="scientific">Parnassius mnemosyne</name>
    <name type="common">clouded apollo</name>
    <dbReference type="NCBI Taxonomy" id="213953"/>
    <lineage>
        <taxon>Eukaryota</taxon>
        <taxon>Metazoa</taxon>
        <taxon>Ecdysozoa</taxon>
        <taxon>Arthropoda</taxon>
        <taxon>Hexapoda</taxon>
        <taxon>Insecta</taxon>
        <taxon>Pterygota</taxon>
        <taxon>Neoptera</taxon>
        <taxon>Endopterygota</taxon>
        <taxon>Lepidoptera</taxon>
        <taxon>Glossata</taxon>
        <taxon>Ditrysia</taxon>
        <taxon>Papilionoidea</taxon>
        <taxon>Papilionidae</taxon>
        <taxon>Parnassiinae</taxon>
        <taxon>Parnassini</taxon>
        <taxon>Parnassius</taxon>
        <taxon>Driopa</taxon>
    </lineage>
</organism>
<comment type="caution">
    <text evidence="16">The sequence shown here is derived from an EMBL/GenBank/DDBJ whole genome shotgun (WGS) entry which is preliminary data.</text>
</comment>
<evidence type="ECO:0000256" key="11">
    <source>
        <dbReference type="ARBA" id="ARBA00023136"/>
    </source>
</evidence>
<evidence type="ECO:0000256" key="14">
    <source>
        <dbReference type="SAM" id="Phobius"/>
    </source>
</evidence>
<dbReference type="CDD" id="cd16454">
    <property type="entry name" value="RING-H2_PA-TM-RING"/>
    <property type="match status" value="1"/>
</dbReference>
<evidence type="ECO:0000256" key="6">
    <source>
        <dbReference type="ARBA" id="ARBA00022723"/>
    </source>
</evidence>
<keyword evidence="10 14" id="KW-1133">Transmembrane helix</keyword>
<evidence type="ECO:0000256" key="7">
    <source>
        <dbReference type="ARBA" id="ARBA00022771"/>
    </source>
</evidence>
<dbReference type="PANTHER" id="PTHR45977:SF4">
    <property type="entry name" value="RING-TYPE DOMAIN-CONTAINING PROTEIN"/>
    <property type="match status" value="1"/>
</dbReference>
<evidence type="ECO:0000256" key="4">
    <source>
        <dbReference type="ARBA" id="ARBA00022679"/>
    </source>
</evidence>
<dbReference type="Gene3D" id="3.30.40.10">
    <property type="entry name" value="Zinc/RING finger domain, C3HC4 (zinc finger)"/>
    <property type="match status" value="1"/>
</dbReference>
<evidence type="ECO:0000256" key="12">
    <source>
        <dbReference type="PROSITE-ProRule" id="PRU00175"/>
    </source>
</evidence>
<feature type="region of interest" description="Disordered" evidence="13">
    <location>
        <begin position="117"/>
        <end position="162"/>
    </location>
</feature>
<evidence type="ECO:0000256" key="10">
    <source>
        <dbReference type="ARBA" id="ARBA00022989"/>
    </source>
</evidence>
<dbReference type="InterPro" id="IPR013083">
    <property type="entry name" value="Znf_RING/FYVE/PHD"/>
</dbReference>
<dbReference type="SMART" id="SM00184">
    <property type="entry name" value="RING"/>
    <property type="match status" value="1"/>
</dbReference>
<dbReference type="Pfam" id="PF13639">
    <property type="entry name" value="zf-RING_2"/>
    <property type="match status" value="1"/>
</dbReference>
<comment type="subcellular location">
    <subcellularLocation>
        <location evidence="2">Membrane</location>
        <topology evidence="2">Multi-pass membrane protein</topology>
    </subcellularLocation>
</comment>
<dbReference type="SUPFAM" id="SSF57850">
    <property type="entry name" value="RING/U-box"/>
    <property type="match status" value="1"/>
</dbReference>
<evidence type="ECO:0000256" key="8">
    <source>
        <dbReference type="ARBA" id="ARBA00022786"/>
    </source>
</evidence>
<gene>
    <name evidence="16" type="ORF">PARMNEM_LOCUS8566</name>
</gene>
<evidence type="ECO:0000313" key="17">
    <source>
        <dbReference type="Proteomes" id="UP001314205"/>
    </source>
</evidence>
<protein>
    <recommendedName>
        <fullName evidence="3">RING-type E3 ubiquitin transferase</fullName>
        <ecNumber evidence="3">2.3.2.27</ecNumber>
    </recommendedName>
</protein>
<name>A0AAV1KYV1_9NEOP</name>
<evidence type="ECO:0000256" key="13">
    <source>
        <dbReference type="SAM" id="MobiDB-lite"/>
    </source>
</evidence>
<evidence type="ECO:0000256" key="9">
    <source>
        <dbReference type="ARBA" id="ARBA00022833"/>
    </source>
</evidence>
<dbReference type="InterPro" id="IPR001841">
    <property type="entry name" value="Znf_RING"/>
</dbReference>
<dbReference type="PROSITE" id="PS50089">
    <property type="entry name" value="ZF_RING_2"/>
    <property type="match status" value="1"/>
</dbReference>
<feature type="compositionally biased region" description="Polar residues" evidence="13">
    <location>
        <begin position="117"/>
        <end position="130"/>
    </location>
</feature>
<evidence type="ECO:0000256" key="5">
    <source>
        <dbReference type="ARBA" id="ARBA00022692"/>
    </source>
</evidence>